<dbReference type="PANTHER" id="PTHR34853">
    <property type="match status" value="1"/>
</dbReference>
<gene>
    <name evidence="2" type="ORF">GCM10010171_49490</name>
</gene>
<dbReference type="Pfam" id="PF03583">
    <property type="entry name" value="LIP"/>
    <property type="match status" value="1"/>
</dbReference>
<feature type="signal peptide" evidence="1">
    <location>
        <begin position="1"/>
        <end position="37"/>
    </location>
</feature>
<comment type="caution">
    <text evidence="2">The sequence shown here is derived from an EMBL/GenBank/DDBJ whole genome shotgun (WGS) entry which is preliminary data.</text>
</comment>
<dbReference type="InterPro" id="IPR005152">
    <property type="entry name" value="Lipase_secreted"/>
</dbReference>
<feature type="chain" id="PRO_5037111245" evidence="1">
    <location>
        <begin position="38"/>
        <end position="406"/>
    </location>
</feature>
<dbReference type="GO" id="GO:0004806">
    <property type="term" value="F:triacylglycerol lipase activity"/>
    <property type="evidence" value="ECO:0007669"/>
    <property type="project" value="InterPro"/>
</dbReference>
<dbReference type="Proteomes" id="UP000660680">
    <property type="component" value="Unassembled WGS sequence"/>
</dbReference>
<protein>
    <submittedName>
        <fullName evidence="2">Lipase</fullName>
    </submittedName>
</protein>
<dbReference type="GO" id="GO:0016042">
    <property type="term" value="P:lipid catabolic process"/>
    <property type="evidence" value="ECO:0007669"/>
    <property type="project" value="InterPro"/>
</dbReference>
<dbReference type="AlphaFoldDB" id="A0A918GN34"/>
<dbReference type="PANTHER" id="PTHR34853:SF1">
    <property type="entry name" value="LIPASE 5"/>
    <property type="match status" value="1"/>
</dbReference>
<dbReference type="InterPro" id="IPR029058">
    <property type="entry name" value="AB_hydrolase_fold"/>
</dbReference>
<name>A0A918GN34_9PSEU</name>
<accession>A0A918GN34</accession>
<reference evidence="2" key="2">
    <citation type="submission" date="2020-09" db="EMBL/GenBank/DDBJ databases">
        <authorList>
            <person name="Sun Q."/>
            <person name="Ohkuma M."/>
        </authorList>
    </citation>
    <scope>NUCLEOTIDE SEQUENCE</scope>
    <source>
        <strain evidence="2">JCM 3276</strain>
    </source>
</reference>
<evidence type="ECO:0000256" key="1">
    <source>
        <dbReference type="SAM" id="SignalP"/>
    </source>
</evidence>
<dbReference type="SUPFAM" id="SSF53474">
    <property type="entry name" value="alpha/beta-Hydrolases"/>
    <property type="match status" value="1"/>
</dbReference>
<keyword evidence="3" id="KW-1185">Reference proteome</keyword>
<sequence length="406" mass="42273">MGVVTVPDMSLLRRALVAAVAAATTAVLVWPMGQAAAAEVPVGPDGDAFYLAPNPLPPGAAGDPIHYREVSTPIGGLSGAKSYLVLYRSTNATGRQVAVSGTVFVPNRPVGGVRPIVSLAPGTQGLGDNCAPSRAFRSGVEYEQMMVSELLAKGWAVAVTDYEGLGTPGDHTYVVGRSEGPAVLDAVRAATRIPALGLAAGGEVGIAGYSQGGGAAAWAAQLADDYAPELNVVGVAAGGVPADLIEVSKQLDGGLGFGLMLAAAVGMNAAYPELDLPGYLNEAGKREYDARHDKCVAQMMLYAGKKITDYTTSNPLDTPQWRARLNENKAGADAPEMPIFLYHATGDQLVPFPQAKALRQAYCGAGARVQWREYFGEHLTVFLAGRSDAVRFLEDRFAGKPAPSNC</sequence>
<dbReference type="Gene3D" id="1.10.260.130">
    <property type="match status" value="1"/>
</dbReference>
<dbReference type="Gene3D" id="3.40.50.1820">
    <property type="entry name" value="alpha/beta hydrolase"/>
    <property type="match status" value="1"/>
</dbReference>
<dbReference type="EMBL" id="BMRB01000004">
    <property type="protein sequence ID" value="GGS48332.1"/>
    <property type="molecule type" value="Genomic_DNA"/>
</dbReference>
<reference evidence="2" key="1">
    <citation type="journal article" date="2014" name="Int. J. Syst. Evol. Microbiol.">
        <title>Complete genome sequence of Corynebacterium casei LMG S-19264T (=DSM 44701T), isolated from a smear-ripened cheese.</title>
        <authorList>
            <consortium name="US DOE Joint Genome Institute (JGI-PGF)"/>
            <person name="Walter F."/>
            <person name="Albersmeier A."/>
            <person name="Kalinowski J."/>
            <person name="Ruckert C."/>
        </authorList>
    </citation>
    <scope>NUCLEOTIDE SEQUENCE</scope>
    <source>
        <strain evidence="2">JCM 3276</strain>
    </source>
</reference>
<evidence type="ECO:0000313" key="2">
    <source>
        <dbReference type="EMBL" id="GGS48332.1"/>
    </source>
</evidence>
<dbReference type="PIRSF" id="PIRSF029171">
    <property type="entry name" value="Esterase_LipA"/>
    <property type="match status" value="1"/>
</dbReference>
<proteinExistence type="predicted"/>
<evidence type="ECO:0000313" key="3">
    <source>
        <dbReference type="Proteomes" id="UP000660680"/>
    </source>
</evidence>
<organism evidence="2 3">
    <name type="scientific">Actinokineospora fastidiosa</name>
    <dbReference type="NCBI Taxonomy" id="1816"/>
    <lineage>
        <taxon>Bacteria</taxon>
        <taxon>Bacillati</taxon>
        <taxon>Actinomycetota</taxon>
        <taxon>Actinomycetes</taxon>
        <taxon>Pseudonocardiales</taxon>
        <taxon>Pseudonocardiaceae</taxon>
        <taxon>Actinokineospora</taxon>
    </lineage>
</organism>
<keyword evidence="1" id="KW-0732">Signal</keyword>